<feature type="non-terminal residue" evidence="6">
    <location>
        <position position="1"/>
    </location>
</feature>
<evidence type="ECO:0000256" key="2">
    <source>
        <dbReference type="ARBA" id="ARBA00022980"/>
    </source>
</evidence>
<dbReference type="AlphaFoldDB" id="A0A4S9SJG3"/>
<keyword evidence="2 6" id="KW-0689">Ribosomal protein</keyword>
<dbReference type="GO" id="GO:0032543">
    <property type="term" value="P:mitochondrial translation"/>
    <property type="evidence" value="ECO:0007669"/>
    <property type="project" value="TreeGrafter"/>
</dbReference>
<organism evidence="6 7">
    <name type="scientific">Aureobasidium pullulans</name>
    <name type="common">Black yeast</name>
    <name type="synonym">Pullularia pullulans</name>
    <dbReference type="NCBI Taxonomy" id="5580"/>
    <lineage>
        <taxon>Eukaryota</taxon>
        <taxon>Fungi</taxon>
        <taxon>Dikarya</taxon>
        <taxon>Ascomycota</taxon>
        <taxon>Pezizomycotina</taxon>
        <taxon>Dothideomycetes</taxon>
        <taxon>Dothideomycetidae</taxon>
        <taxon>Dothideales</taxon>
        <taxon>Saccotheciaceae</taxon>
        <taxon>Aureobasidium</taxon>
    </lineage>
</organism>
<reference evidence="6 7" key="1">
    <citation type="submission" date="2018-10" db="EMBL/GenBank/DDBJ databases">
        <title>Fifty Aureobasidium pullulans genomes reveal a recombining polyextremotolerant generalist.</title>
        <authorList>
            <person name="Gostincar C."/>
            <person name="Turk M."/>
            <person name="Zajc J."/>
            <person name="Gunde-Cimerman N."/>
        </authorList>
    </citation>
    <scope>NUCLEOTIDE SEQUENCE [LARGE SCALE GENOMIC DNA]</scope>
    <source>
        <strain evidence="6 7">EXF-3863</strain>
    </source>
</reference>
<dbReference type="Pfam" id="PF01084">
    <property type="entry name" value="Ribosomal_S18"/>
    <property type="match status" value="1"/>
</dbReference>
<dbReference type="GO" id="GO:0003735">
    <property type="term" value="F:structural constituent of ribosome"/>
    <property type="evidence" value="ECO:0007669"/>
    <property type="project" value="InterPro"/>
</dbReference>
<evidence type="ECO:0000313" key="6">
    <source>
        <dbReference type="EMBL" id="THZ11449.1"/>
    </source>
</evidence>
<evidence type="ECO:0000256" key="3">
    <source>
        <dbReference type="ARBA" id="ARBA00023274"/>
    </source>
</evidence>
<evidence type="ECO:0000256" key="5">
    <source>
        <dbReference type="SAM" id="MobiDB-lite"/>
    </source>
</evidence>
<comment type="similarity">
    <text evidence="1">Belongs to the bacterial ribosomal protein bS18 family.</text>
</comment>
<feature type="region of interest" description="Disordered" evidence="5">
    <location>
        <begin position="74"/>
        <end position="95"/>
    </location>
</feature>
<evidence type="ECO:0000313" key="7">
    <source>
        <dbReference type="Proteomes" id="UP000308005"/>
    </source>
</evidence>
<dbReference type="PANTHER" id="PTHR13479">
    <property type="entry name" value="30S RIBOSOMAL PROTEIN S18"/>
    <property type="match status" value="1"/>
</dbReference>
<dbReference type="EMBL" id="QZBM01000738">
    <property type="protein sequence ID" value="THZ11449.1"/>
    <property type="molecule type" value="Genomic_DNA"/>
</dbReference>
<comment type="caution">
    <text evidence="6">The sequence shown here is derived from an EMBL/GenBank/DDBJ whole genome shotgun (WGS) entry which is preliminary data.</text>
</comment>
<accession>A0A4S9SJG3</accession>
<dbReference type="SUPFAM" id="SSF46911">
    <property type="entry name" value="Ribosomal protein S18"/>
    <property type="match status" value="1"/>
</dbReference>
<dbReference type="Gene3D" id="4.10.640.10">
    <property type="entry name" value="Ribosomal protein S18"/>
    <property type="match status" value="1"/>
</dbReference>
<evidence type="ECO:0000256" key="4">
    <source>
        <dbReference type="ARBA" id="ARBA00035264"/>
    </source>
</evidence>
<dbReference type="GO" id="GO:0070181">
    <property type="term" value="F:small ribosomal subunit rRNA binding"/>
    <property type="evidence" value="ECO:0007669"/>
    <property type="project" value="TreeGrafter"/>
</dbReference>
<protein>
    <recommendedName>
        <fullName evidence="4">Small ribosomal subunit protein bS18m</fullName>
    </recommendedName>
</protein>
<name>A0A4S9SJG3_AURPU</name>
<dbReference type="FunFam" id="4.10.640.10:FF:000013">
    <property type="entry name" value="37S ribosomal protein S18"/>
    <property type="match status" value="1"/>
</dbReference>
<sequence>HVSIYQLHNITPCLSYAPSHERLLVLAPPPTTHAVCAHSPRQLRAPMSPSPNEMAFLRLIQLILPGLLDTFKTDNNNARPRVPQYGRPTNRRGEITKNDPYKLLQQNFQDVRKSASNNAESLAAANEIVEYERQMTRKWKDGDVYAPHDLSGVEMSKWSKGQPKGRPKKDVFDMLKINPLNHYWNFSMMSEFMTEMGRIKHSKDTGLRPVNQRKVAKAVRRAIGLGLMPSVHRHPEILQPRGSLGR</sequence>
<dbReference type="Proteomes" id="UP000308005">
    <property type="component" value="Unassembled WGS sequence"/>
</dbReference>
<dbReference type="InterPro" id="IPR036870">
    <property type="entry name" value="Ribosomal_bS18_sf"/>
</dbReference>
<evidence type="ECO:0000256" key="1">
    <source>
        <dbReference type="ARBA" id="ARBA00005589"/>
    </source>
</evidence>
<dbReference type="PANTHER" id="PTHR13479:SF40">
    <property type="entry name" value="SMALL RIBOSOMAL SUBUNIT PROTEIN BS18M"/>
    <property type="match status" value="1"/>
</dbReference>
<dbReference type="GO" id="GO:0005763">
    <property type="term" value="C:mitochondrial small ribosomal subunit"/>
    <property type="evidence" value="ECO:0007669"/>
    <property type="project" value="TreeGrafter"/>
</dbReference>
<gene>
    <name evidence="6" type="ORF">D6C91_09288</name>
</gene>
<dbReference type="InterPro" id="IPR001648">
    <property type="entry name" value="Ribosomal_bS18"/>
</dbReference>
<keyword evidence="3" id="KW-0687">Ribonucleoprotein</keyword>
<proteinExistence type="inferred from homology"/>